<sequence>MQLQSFEQGVERMVGGVFQRAFKSSVRPIHIGRKLIRAIDAERTVDAAGKAVAPNVFVVHLNEKDRAAFGDLEKPLVAELVGAAEEYAKSENYSFLGEVQVSLFTDAALKSGRFEVEASVKAGVSEPSAPAVAKVEPSAEPPVASTVPSVEIPMVVPPVVVPPVITPPTIATPSIPPLPTLNTTPSAPAPAPAPVPALKATLTMADGSRIALRPGVISVGRSAESTIPLNDTNVSRRHAELRLRGEGADAVWVLVDLGSTNGTLINGVKVNGEQVLRKNDAIVFGATKARYEVA</sequence>
<reference evidence="2" key="1">
    <citation type="submission" date="2020-05" db="EMBL/GenBank/DDBJ databases">
        <authorList>
            <person name="Chiriac C."/>
            <person name="Salcher M."/>
            <person name="Ghai R."/>
            <person name="Kavagutti S V."/>
        </authorList>
    </citation>
    <scope>NUCLEOTIDE SEQUENCE</scope>
</reference>
<dbReference type="PROSITE" id="PS50006">
    <property type="entry name" value="FHA_DOMAIN"/>
    <property type="match status" value="1"/>
</dbReference>
<gene>
    <name evidence="2" type="ORF">UFOPK4347_01659</name>
</gene>
<dbReference type="Gene3D" id="3.30.2320.60">
    <property type="entry name" value="FhaA, phosphopeptide-binding domain (DUF3662)"/>
    <property type="match status" value="1"/>
</dbReference>
<proteinExistence type="predicted"/>
<dbReference type="EMBL" id="CAFBQU010000079">
    <property type="protein sequence ID" value="CAB5068034.1"/>
    <property type="molecule type" value="Genomic_DNA"/>
</dbReference>
<dbReference type="InterPro" id="IPR042287">
    <property type="entry name" value="FhaA_N_sf"/>
</dbReference>
<accession>A0A6J7UNK5</accession>
<dbReference type="InterPro" id="IPR050923">
    <property type="entry name" value="Cell_Proc_Reg/RNA_Proc"/>
</dbReference>
<protein>
    <submittedName>
        <fullName evidence="2">Unannotated protein</fullName>
    </submittedName>
</protein>
<dbReference type="InterPro" id="IPR000253">
    <property type="entry name" value="FHA_dom"/>
</dbReference>
<organism evidence="2">
    <name type="scientific">freshwater metagenome</name>
    <dbReference type="NCBI Taxonomy" id="449393"/>
    <lineage>
        <taxon>unclassified sequences</taxon>
        <taxon>metagenomes</taxon>
        <taxon>ecological metagenomes</taxon>
    </lineage>
</organism>
<dbReference type="InterPro" id="IPR022128">
    <property type="entry name" value="FhaA_N"/>
</dbReference>
<dbReference type="SMART" id="SM00240">
    <property type="entry name" value="FHA"/>
    <property type="match status" value="1"/>
</dbReference>
<dbReference type="CDD" id="cd00060">
    <property type="entry name" value="FHA"/>
    <property type="match status" value="1"/>
</dbReference>
<dbReference type="AlphaFoldDB" id="A0A6J7UNK5"/>
<dbReference type="Pfam" id="PF12401">
    <property type="entry name" value="FhaA_N"/>
    <property type="match status" value="1"/>
</dbReference>
<evidence type="ECO:0000259" key="1">
    <source>
        <dbReference type="PROSITE" id="PS50006"/>
    </source>
</evidence>
<dbReference type="Gene3D" id="2.60.200.20">
    <property type="match status" value="1"/>
</dbReference>
<evidence type="ECO:0000313" key="2">
    <source>
        <dbReference type="EMBL" id="CAB5068034.1"/>
    </source>
</evidence>
<dbReference type="InterPro" id="IPR008984">
    <property type="entry name" value="SMAD_FHA_dom_sf"/>
</dbReference>
<dbReference type="SUPFAM" id="SSF49879">
    <property type="entry name" value="SMAD/FHA domain"/>
    <property type="match status" value="1"/>
</dbReference>
<name>A0A6J7UNK5_9ZZZZ</name>
<dbReference type="Pfam" id="PF00498">
    <property type="entry name" value="FHA"/>
    <property type="match status" value="1"/>
</dbReference>
<feature type="domain" description="FHA" evidence="1">
    <location>
        <begin position="217"/>
        <end position="270"/>
    </location>
</feature>
<dbReference type="PANTHER" id="PTHR23308">
    <property type="entry name" value="NUCLEAR INHIBITOR OF PROTEIN PHOSPHATASE-1"/>
    <property type="match status" value="1"/>
</dbReference>